<comment type="caution">
    <text evidence="1">The sequence shown here is derived from an EMBL/GenBank/DDBJ whole genome shotgun (WGS) entry which is preliminary data.</text>
</comment>
<name>A0ABW7ML36_9FLAO</name>
<accession>A0ABW7ML36</accession>
<evidence type="ECO:0000313" key="2">
    <source>
        <dbReference type="Proteomes" id="UP001610104"/>
    </source>
</evidence>
<gene>
    <name evidence="1" type="ORF">V8G56_02185</name>
</gene>
<dbReference type="Proteomes" id="UP001610104">
    <property type="component" value="Unassembled WGS sequence"/>
</dbReference>
<sequence>MKKLIYILVLSLFIFNCSKSDDDVTFLEKYDGTVWSSFDGYLYLRFVNNLNNPIESIYESNEGCYIYNSDLGSSITITINSNDTFECTIDDDKLTFTVSGNSLKMEMDGDYLLDEPVYLTKSSVDVDSFNRCR</sequence>
<dbReference type="EMBL" id="JBAWKC010000001">
    <property type="protein sequence ID" value="MFH6767530.1"/>
    <property type="molecule type" value="Genomic_DNA"/>
</dbReference>
<proteinExistence type="predicted"/>
<evidence type="ECO:0000313" key="1">
    <source>
        <dbReference type="EMBL" id="MFH6767530.1"/>
    </source>
</evidence>
<protein>
    <recommendedName>
        <fullName evidence="3">Lipocalin-like domain-containing protein</fullName>
    </recommendedName>
</protein>
<organism evidence="1 2">
    <name type="scientific">Gaetbulibacter aquiaggeris</name>
    <dbReference type="NCBI Taxonomy" id="1735373"/>
    <lineage>
        <taxon>Bacteria</taxon>
        <taxon>Pseudomonadati</taxon>
        <taxon>Bacteroidota</taxon>
        <taxon>Flavobacteriia</taxon>
        <taxon>Flavobacteriales</taxon>
        <taxon>Flavobacteriaceae</taxon>
        <taxon>Gaetbulibacter</taxon>
    </lineage>
</organism>
<reference evidence="1 2" key="1">
    <citation type="submission" date="2024-02" db="EMBL/GenBank/DDBJ databases">
        <title>A Gaetbulibacter species isolated from tidal flats and genomic insights of their niches.</title>
        <authorList>
            <person name="Ye Y."/>
        </authorList>
    </citation>
    <scope>NUCLEOTIDE SEQUENCE [LARGE SCALE GENOMIC DNA]</scope>
    <source>
        <strain evidence="1 2">KEM-8</strain>
    </source>
</reference>
<evidence type="ECO:0008006" key="3">
    <source>
        <dbReference type="Google" id="ProtNLM"/>
    </source>
</evidence>
<dbReference type="RefSeq" id="WP_395436827.1">
    <property type="nucleotide sequence ID" value="NZ_JBAWKC010000001.1"/>
</dbReference>
<keyword evidence="2" id="KW-1185">Reference proteome</keyword>